<dbReference type="AlphaFoldDB" id="A0A1M6LA15"/>
<sequence>MPIRPIDMQVLLPKSQNVSNKNQSMLHKAENIVQSNYNENKQANMEKLKKVNNIEKKENHLITRKKEENNNFLKENKKRNKKQSCKDEKNSKLGQNIDIKV</sequence>
<protein>
    <submittedName>
        <fullName evidence="2">Uncharacterized protein</fullName>
    </submittedName>
</protein>
<feature type="region of interest" description="Disordered" evidence="1">
    <location>
        <begin position="65"/>
        <end position="101"/>
    </location>
</feature>
<reference evidence="2 3" key="1">
    <citation type="submission" date="2016-11" db="EMBL/GenBank/DDBJ databases">
        <authorList>
            <person name="Jaros S."/>
            <person name="Januszkiewicz K."/>
            <person name="Wedrychowicz H."/>
        </authorList>
    </citation>
    <scope>NUCLEOTIDE SEQUENCE [LARGE SCALE GENOMIC DNA]</scope>
    <source>
        <strain evidence="2 3">DSM 14501</strain>
    </source>
</reference>
<dbReference type="Proteomes" id="UP000184082">
    <property type="component" value="Unassembled WGS sequence"/>
</dbReference>
<dbReference type="EMBL" id="FRAJ01000003">
    <property type="protein sequence ID" value="SHJ67985.1"/>
    <property type="molecule type" value="Genomic_DNA"/>
</dbReference>
<proteinExistence type="predicted"/>
<evidence type="ECO:0000256" key="1">
    <source>
        <dbReference type="SAM" id="MobiDB-lite"/>
    </source>
</evidence>
<evidence type="ECO:0000313" key="2">
    <source>
        <dbReference type="EMBL" id="SHJ67985.1"/>
    </source>
</evidence>
<keyword evidence="3" id="KW-1185">Reference proteome</keyword>
<name>A0A1M6LA15_9FIRM</name>
<gene>
    <name evidence="2" type="ORF">SAMN02745883_00129</name>
</gene>
<evidence type="ECO:0000313" key="3">
    <source>
        <dbReference type="Proteomes" id="UP000184082"/>
    </source>
</evidence>
<dbReference type="RefSeq" id="WP_072965451.1">
    <property type="nucleotide sequence ID" value="NZ_FRAJ01000003.1"/>
</dbReference>
<organism evidence="2 3">
    <name type="scientific">Caminicella sporogenes DSM 14501</name>
    <dbReference type="NCBI Taxonomy" id="1121266"/>
    <lineage>
        <taxon>Bacteria</taxon>
        <taxon>Bacillati</taxon>
        <taxon>Bacillota</taxon>
        <taxon>Clostridia</taxon>
        <taxon>Peptostreptococcales</taxon>
        <taxon>Caminicellaceae</taxon>
        <taxon>Caminicella</taxon>
    </lineage>
</organism>
<dbReference type="STRING" id="1121266.SAMN02745883_00129"/>
<accession>A0A1M6LA15</accession>